<feature type="chain" id="PRO_5026906292" description="BIG2 domain-containing protein" evidence="1">
    <location>
        <begin position="23"/>
        <end position="631"/>
    </location>
</feature>
<feature type="domain" description="BIG2" evidence="2">
    <location>
        <begin position="34"/>
        <end position="115"/>
    </location>
</feature>
<dbReference type="EMBL" id="CP053085">
    <property type="protein sequence ID" value="QJR35556.1"/>
    <property type="molecule type" value="Genomic_DNA"/>
</dbReference>
<dbReference type="SMART" id="SM00635">
    <property type="entry name" value="BID_2"/>
    <property type="match status" value="3"/>
</dbReference>
<dbReference type="Gene3D" id="2.60.120.430">
    <property type="entry name" value="Galactose-binding lectin"/>
    <property type="match status" value="2"/>
</dbReference>
<dbReference type="InterPro" id="IPR008979">
    <property type="entry name" value="Galactose-bd-like_sf"/>
</dbReference>
<feature type="signal peptide" evidence="1">
    <location>
        <begin position="1"/>
        <end position="22"/>
    </location>
</feature>
<evidence type="ECO:0000259" key="2">
    <source>
        <dbReference type="SMART" id="SM00635"/>
    </source>
</evidence>
<sequence>MRIPQFSRLAVALVAGASVLLAGCDSSSTTEAKTLSSIAVSPTTANLAIGGTQALTVTGSYSDNTTAAITSGVTYTSSASTVATASTAGVVTALSAGTATITASASGKSATSTITVAPAAPTLASIALTPATVSLLVAATQQLTVTGTYSDATTGALATGVTFASSAANVATVSSTGLVTALAAGTTTITATHTASTRTATRLITVTAPAATGSLVFSDAYDTGVSFANFGGATNAVTIDATTLYNGKKAIKAIITGSGGYSGGAFVSATPRNLSTFNALTFWAKSSVANATLKVGIGNNANTTVLNAESIGIPLTTTFTKYIIPMPNPAKATAMDGLFHFADGPLNYTVWFADVQYENLPVAQVAAPTAAGVAWPTLNVAVGAPQQMGAGPNTVNFTTPALPNGGKLSDVAWRWFTLTSSNPAVATVSVDGLVTGVSAGTATITATMNGLAVAASAPVTVTAPLPAPTTIAAAPTKAAVDVISLFTTAYTNRGVDTWRTSWSAGNSELVDPFTVAGRSIKKYSLFNFVGIEFGPGVPANNVDASTMTGIHVDVWSPNPAATLEIQLVNDATGTAAIGKYQAGQIATGSWVSLNIPLASFVGLTAKNKLQQMLFVAGGPSVLYIDNVYFYR</sequence>
<reference evidence="3 4" key="1">
    <citation type="submission" date="2020-05" db="EMBL/GenBank/DDBJ databases">
        <title>Complete genome sequence of Gemmatimonas greenlandica TET16.</title>
        <authorList>
            <person name="Zeng Y."/>
        </authorList>
    </citation>
    <scope>NUCLEOTIDE SEQUENCE [LARGE SCALE GENOMIC DNA]</scope>
    <source>
        <strain evidence="3 4">TET16</strain>
    </source>
</reference>
<dbReference type="Pfam" id="PF02368">
    <property type="entry name" value="Big_2"/>
    <property type="match status" value="3"/>
</dbReference>
<proteinExistence type="predicted"/>
<keyword evidence="4" id="KW-1185">Reference proteome</keyword>
<protein>
    <recommendedName>
        <fullName evidence="2">BIG2 domain-containing protein</fullName>
    </recommendedName>
</protein>
<dbReference type="Proteomes" id="UP000500938">
    <property type="component" value="Chromosome"/>
</dbReference>
<dbReference type="RefSeq" id="WP_171224988.1">
    <property type="nucleotide sequence ID" value="NZ_CP053085.1"/>
</dbReference>
<feature type="domain" description="BIG2" evidence="2">
    <location>
        <begin position="367"/>
        <end position="458"/>
    </location>
</feature>
<dbReference type="SUPFAM" id="SSF49373">
    <property type="entry name" value="Invasin/intimin cell-adhesion fragments"/>
    <property type="match status" value="3"/>
</dbReference>
<dbReference type="PROSITE" id="PS51257">
    <property type="entry name" value="PROKAR_LIPOPROTEIN"/>
    <property type="match status" value="1"/>
</dbReference>
<organism evidence="3 4">
    <name type="scientific">Gemmatimonas groenlandica</name>
    <dbReference type="NCBI Taxonomy" id="2732249"/>
    <lineage>
        <taxon>Bacteria</taxon>
        <taxon>Pseudomonadati</taxon>
        <taxon>Gemmatimonadota</taxon>
        <taxon>Gemmatimonadia</taxon>
        <taxon>Gemmatimonadales</taxon>
        <taxon>Gemmatimonadaceae</taxon>
        <taxon>Gemmatimonas</taxon>
    </lineage>
</organism>
<name>A0A6M4IQ50_9BACT</name>
<dbReference type="InterPro" id="IPR003343">
    <property type="entry name" value="Big_2"/>
</dbReference>
<evidence type="ECO:0000256" key="1">
    <source>
        <dbReference type="SAM" id="SignalP"/>
    </source>
</evidence>
<gene>
    <name evidence="3" type="ORF">HKW67_08570</name>
</gene>
<evidence type="ECO:0000313" key="3">
    <source>
        <dbReference type="EMBL" id="QJR35556.1"/>
    </source>
</evidence>
<dbReference type="InterPro" id="IPR008964">
    <property type="entry name" value="Invasin/intimin_cell_adhesion"/>
</dbReference>
<dbReference type="SUPFAM" id="SSF49785">
    <property type="entry name" value="Galactose-binding domain-like"/>
    <property type="match status" value="2"/>
</dbReference>
<keyword evidence="1" id="KW-0732">Signal</keyword>
<accession>A0A6M4IQ50</accession>
<dbReference type="AlphaFoldDB" id="A0A6M4IQ50"/>
<dbReference type="Gene3D" id="2.60.40.1080">
    <property type="match status" value="3"/>
</dbReference>
<dbReference type="KEGG" id="ggr:HKW67_08570"/>
<evidence type="ECO:0000313" key="4">
    <source>
        <dbReference type="Proteomes" id="UP000500938"/>
    </source>
</evidence>
<feature type="domain" description="BIG2" evidence="2">
    <location>
        <begin position="122"/>
        <end position="203"/>
    </location>
</feature>